<reference evidence="2 3" key="2">
    <citation type="submission" date="2018-11" db="EMBL/GenBank/DDBJ databases">
        <authorList>
            <consortium name="Pathogen Informatics"/>
        </authorList>
    </citation>
    <scope>NUCLEOTIDE SEQUENCE [LARGE SCALE GENOMIC DNA]</scope>
</reference>
<evidence type="ECO:0000313" key="2">
    <source>
        <dbReference type="EMBL" id="VDL29316.1"/>
    </source>
</evidence>
<dbReference type="WBParaSite" id="HDID_0000324601-mRNA-1">
    <property type="protein sequence ID" value="HDID_0000324601-mRNA-1"/>
    <property type="gene ID" value="HDID_0000324601"/>
</dbReference>
<feature type="compositionally biased region" description="Basic and acidic residues" evidence="1">
    <location>
        <begin position="445"/>
        <end position="464"/>
    </location>
</feature>
<feature type="region of interest" description="Disordered" evidence="1">
    <location>
        <begin position="349"/>
        <end position="464"/>
    </location>
</feature>
<organism evidence="4">
    <name type="scientific">Hymenolepis diminuta</name>
    <name type="common">Rat tapeworm</name>
    <dbReference type="NCBI Taxonomy" id="6216"/>
    <lineage>
        <taxon>Eukaryota</taxon>
        <taxon>Metazoa</taxon>
        <taxon>Spiralia</taxon>
        <taxon>Lophotrochozoa</taxon>
        <taxon>Platyhelminthes</taxon>
        <taxon>Cestoda</taxon>
        <taxon>Eucestoda</taxon>
        <taxon>Cyclophyllidea</taxon>
        <taxon>Hymenolepididae</taxon>
        <taxon>Hymenolepis</taxon>
    </lineage>
</organism>
<feature type="region of interest" description="Disordered" evidence="1">
    <location>
        <begin position="256"/>
        <end position="275"/>
    </location>
</feature>
<feature type="compositionally biased region" description="Polar residues" evidence="1">
    <location>
        <begin position="419"/>
        <end position="437"/>
    </location>
</feature>
<protein>
    <submittedName>
        <fullName evidence="4">Dentin sialophosphoprotein-like</fullName>
    </submittedName>
</protein>
<dbReference type="OrthoDB" id="10542811at2759"/>
<evidence type="ECO:0000256" key="1">
    <source>
        <dbReference type="SAM" id="MobiDB-lite"/>
    </source>
</evidence>
<reference evidence="4" key="1">
    <citation type="submission" date="2017-02" db="UniProtKB">
        <authorList>
            <consortium name="WormBaseParasite"/>
        </authorList>
    </citation>
    <scope>IDENTIFICATION</scope>
</reference>
<evidence type="ECO:0000313" key="4">
    <source>
        <dbReference type="WBParaSite" id="HDID_0000324601-mRNA-1"/>
    </source>
</evidence>
<dbReference type="AlphaFoldDB" id="A0A0R3SEN8"/>
<evidence type="ECO:0000313" key="3">
    <source>
        <dbReference type="Proteomes" id="UP000274504"/>
    </source>
</evidence>
<proteinExistence type="predicted"/>
<gene>
    <name evidence="2" type="ORF">HDID_LOCUS3244</name>
</gene>
<dbReference type="EMBL" id="UYSG01000942">
    <property type="protein sequence ID" value="VDL29316.1"/>
    <property type="molecule type" value="Genomic_DNA"/>
</dbReference>
<feature type="compositionally biased region" description="Acidic residues" evidence="1">
    <location>
        <begin position="374"/>
        <end position="387"/>
    </location>
</feature>
<sequence>MRSQMNDEFESFDKVTVSVIVPDDVLMFFMHVVNELTTKNDPTPAIIMPKNRKPEERICFLKEKGCFIGVWNDLMSKYAIVDVPNSGYSLASIENTKRGTEARFLRPPPGNIYALTSRDNIEKIDGPVIAKPDNYWNQIIPLNVSPVSVSGMSFKDLTNIVNAIYTAVPDPFQDFPAVRRICMYKRQRPGIADNGRDASPVSSKSLVEVESVNSKENCNLINGEAKLNNDTNINVNNTCAPKLNYWPHLQASNEKIEPSEKHNVNPNKSKSDSTESIKTFEYSSDNNSEVCDNCIKQKLLQMKIGYLSNQMKKIYLKRKIHNTSNDSKVTLEKNKDLNKKIKDNSEEVGTFDYNDDLKSESDTETDSSTMSDYSGDESEKDQSDEDSSVGKDSEINLDPIKCQTKEGENVEMVEKDTNSNECTIQKENISKIPSSPLASEESEKDSDSSENDRSNESPEEKKRLDAQVAMRAKKLGEEVARLWSQFHKNLEDFKAKTNGIVNERTLPNKTSGVFCIFAYING</sequence>
<accession>A0A0R3SEN8</accession>
<dbReference type="Proteomes" id="UP000274504">
    <property type="component" value="Unassembled WGS sequence"/>
</dbReference>
<feature type="compositionally biased region" description="Basic and acidic residues" evidence="1">
    <location>
        <begin position="403"/>
        <end position="418"/>
    </location>
</feature>
<name>A0A0R3SEN8_HYMDI</name>